<comment type="similarity">
    <text evidence="1 7">Belongs to the class-II aminoacyl-tRNA synthetase family.</text>
</comment>
<evidence type="ECO:0000256" key="7">
    <source>
        <dbReference type="HAMAP-Rule" id="MF_00534"/>
    </source>
</evidence>
<dbReference type="Gene3D" id="2.40.50.140">
    <property type="entry name" value="Nucleic acid-binding proteins"/>
    <property type="match status" value="1"/>
</dbReference>
<dbReference type="PRINTS" id="PR01042">
    <property type="entry name" value="TRNASYNTHASP"/>
</dbReference>
<sequence>MAKSILIRSLYRKTDDFLSKEITISGWIRTLRASNAFGFIEVNDGSFFKNLQVVFDDKLGNFKEISKLPINSSISVVGTLVATPDAKQPFEVQAKEVIIEGMSNSDYPLQKKRHTFEYLRSLAHLRPRSNAFSATFRVRSVAAYAIHKFFQEQNFVYTHTPIITGSDCEGAGEMFRVTTLDPKVPELNKDGSIDYSKDFFGKETNLTVSGQLNGECFALAFRNIYTFGPTFRAENSNTTRHAAEFWMIEPEIAFADLQDDMELAESMLKYVIKYVMDECPEELEFFNQFVDKGLMERLNHVVSSDFARVTYTDAVEILQKCGKQFDYSVEWGIDLQTEHERYLTEEHFKKPLFVTDYPKDIKAFYMRMNDDNKTVAATDLLVPGIGEIIGGSQREERLDVLKGRMAELGLNEEDYWWYLELRKYGETKHAGFGLGFERLIMYITGMTNIRDVIPFPRTPGTSEF</sequence>
<dbReference type="GO" id="GO:0005524">
    <property type="term" value="F:ATP binding"/>
    <property type="evidence" value="ECO:0007669"/>
    <property type="project" value="UniProtKB-UniRule"/>
</dbReference>
<dbReference type="AlphaFoldDB" id="A0A1S8TWF0"/>
<keyword evidence="5 7" id="KW-0648">Protein biosynthesis</keyword>
<dbReference type="GO" id="GO:0003676">
    <property type="term" value="F:nucleic acid binding"/>
    <property type="evidence" value="ECO:0007669"/>
    <property type="project" value="InterPro"/>
</dbReference>
<comment type="caution">
    <text evidence="9">The sequence shown here is derived from an EMBL/GenBank/DDBJ whole genome shotgun (WGS) entry which is preliminary data.</text>
</comment>
<dbReference type="Gene3D" id="3.30.930.10">
    <property type="entry name" value="Bira Bifunctional Protein, Domain 2"/>
    <property type="match status" value="1"/>
</dbReference>
<dbReference type="Pfam" id="PF01336">
    <property type="entry name" value="tRNA_anti-codon"/>
    <property type="match status" value="1"/>
</dbReference>
<dbReference type="PANTHER" id="PTHR22594">
    <property type="entry name" value="ASPARTYL/LYSYL-TRNA SYNTHETASE"/>
    <property type="match status" value="1"/>
</dbReference>
<dbReference type="InterPro" id="IPR006195">
    <property type="entry name" value="aa-tRNA-synth_II"/>
</dbReference>
<dbReference type="CDD" id="cd00776">
    <property type="entry name" value="AsxRS_core"/>
    <property type="match status" value="1"/>
</dbReference>
<gene>
    <name evidence="9" type="primary">asnS_1</name>
    <name evidence="7" type="synonym">asnS</name>
    <name evidence="9" type="ORF">CLPUN_05620</name>
</gene>
<dbReference type="EC" id="6.1.1.22" evidence="7"/>
<dbReference type="GO" id="GO:0005737">
    <property type="term" value="C:cytoplasm"/>
    <property type="evidence" value="ECO:0007669"/>
    <property type="project" value="UniProtKB-SubCell"/>
</dbReference>
<dbReference type="NCBIfam" id="TIGR00457">
    <property type="entry name" value="asnS"/>
    <property type="match status" value="1"/>
</dbReference>
<keyword evidence="7" id="KW-0963">Cytoplasm</keyword>
<dbReference type="InterPro" id="IPR002312">
    <property type="entry name" value="Asp/Asn-tRNA-synth_IIb"/>
</dbReference>
<dbReference type="GO" id="GO:0140096">
    <property type="term" value="F:catalytic activity, acting on a protein"/>
    <property type="evidence" value="ECO:0007669"/>
    <property type="project" value="UniProtKB-ARBA"/>
</dbReference>
<evidence type="ECO:0000256" key="3">
    <source>
        <dbReference type="ARBA" id="ARBA00022741"/>
    </source>
</evidence>
<reference evidence="9 10" key="1">
    <citation type="submission" date="2016-05" db="EMBL/GenBank/DDBJ databases">
        <title>Microbial solvent formation.</title>
        <authorList>
            <person name="Poehlein A."/>
            <person name="Montoya Solano J.D."/>
            <person name="Flitsch S."/>
            <person name="Krabben P."/>
            <person name="Duerre P."/>
            <person name="Daniel R."/>
        </authorList>
    </citation>
    <scope>NUCLEOTIDE SEQUENCE [LARGE SCALE GENOMIC DNA]</scope>
    <source>
        <strain evidence="9 10">DSM 2619</strain>
    </source>
</reference>
<evidence type="ECO:0000259" key="8">
    <source>
        <dbReference type="PROSITE" id="PS50862"/>
    </source>
</evidence>
<proteinExistence type="inferred from homology"/>
<dbReference type="GO" id="GO:0016740">
    <property type="term" value="F:transferase activity"/>
    <property type="evidence" value="ECO:0007669"/>
    <property type="project" value="UniProtKB-ARBA"/>
</dbReference>
<keyword evidence="10" id="KW-1185">Reference proteome</keyword>
<dbReference type="SUPFAM" id="SSF50249">
    <property type="entry name" value="Nucleic acid-binding proteins"/>
    <property type="match status" value="1"/>
</dbReference>
<evidence type="ECO:0000313" key="9">
    <source>
        <dbReference type="EMBL" id="OOM82066.1"/>
    </source>
</evidence>
<dbReference type="OrthoDB" id="9762036at2"/>
<comment type="subcellular location">
    <subcellularLocation>
        <location evidence="7">Cytoplasm</location>
    </subcellularLocation>
</comment>
<keyword evidence="6 7" id="KW-0030">Aminoacyl-tRNA synthetase</keyword>
<dbReference type="NCBIfam" id="NF003037">
    <property type="entry name" value="PRK03932.1"/>
    <property type="match status" value="1"/>
</dbReference>
<evidence type="ECO:0000256" key="2">
    <source>
        <dbReference type="ARBA" id="ARBA00022598"/>
    </source>
</evidence>
<dbReference type="HAMAP" id="MF_00534">
    <property type="entry name" value="Asn_tRNA_synth"/>
    <property type="match status" value="1"/>
</dbReference>
<evidence type="ECO:0000256" key="1">
    <source>
        <dbReference type="ARBA" id="ARBA00008226"/>
    </source>
</evidence>
<dbReference type="PROSITE" id="PS50862">
    <property type="entry name" value="AA_TRNA_LIGASE_II"/>
    <property type="match status" value="1"/>
</dbReference>
<keyword evidence="3 7" id="KW-0547">Nucleotide-binding</keyword>
<evidence type="ECO:0000256" key="6">
    <source>
        <dbReference type="ARBA" id="ARBA00023146"/>
    </source>
</evidence>
<keyword evidence="2 7" id="KW-0436">Ligase</keyword>
<protein>
    <recommendedName>
        <fullName evidence="7">Asparagine--tRNA ligase</fullName>
        <ecNumber evidence="7">6.1.1.22</ecNumber>
    </recommendedName>
    <alternativeName>
        <fullName evidence="7">Asparaginyl-tRNA synthetase</fullName>
        <shortName evidence="7">AsnRS</shortName>
    </alternativeName>
</protein>
<evidence type="ECO:0000256" key="5">
    <source>
        <dbReference type="ARBA" id="ARBA00022917"/>
    </source>
</evidence>
<dbReference type="GO" id="GO:0004816">
    <property type="term" value="F:asparagine-tRNA ligase activity"/>
    <property type="evidence" value="ECO:0007669"/>
    <property type="project" value="UniProtKB-UniRule"/>
</dbReference>
<dbReference type="FunFam" id="3.30.930.10:FF:000016">
    <property type="entry name" value="Asparagine--tRNA ligase"/>
    <property type="match status" value="1"/>
</dbReference>
<evidence type="ECO:0000313" key="10">
    <source>
        <dbReference type="Proteomes" id="UP000190890"/>
    </source>
</evidence>
<name>A0A1S8TWF0_9CLOT</name>
<evidence type="ECO:0000256" key="4">
    <source>
        <dbReference type="ARBA" id="ARBA00022840"/>
    </source>
</evidence>
<dbReference type="Pfam" id="PF00152">
    <property type="entry name" value="tRNA-synt_2"/>
    <property type="match status" value="1"/>
</dbReference>
<dbReference type="RefSeq" id="WP_077845853.1">
    <property type="nucleotide sequence ID" value="NZ_LZZM01000032.1"/>
</dbReference>
<accession>A0A1S8TWF0</accession>
<comment type="catalytic activity">
    <reaction evidence="7">
        <text>tRNA(Asn) + L-asparagine + ATP = L-asparaginyl-tRNA(Asn) + AMP + diphosphate + H(+)</text>
        <dbReference type="Rhea" id="RHEA:11180"/>
        <dbReference type="Rhea" id="RHEA-COMP:9659"/>
        <dbReference type="Rhea" id="RHEA-COMP:9674"/>
        <dbReference type="ChEBI" id="CHEBI:15378"/>
        <dbReference type="ChEBI" id="CHEBI:30616"/>
        <dbReference type="ChEBI" id="CHEBI:33019"/>
        <dbReference type="ChEBI" id="CHEBI:58048"/>
        <dbReference type="ChEBI" id="CHEBI:78442"/>
        <dbReference type="ChEBI" id="CHEBI:78515"/>
        <dbReference type="ChEBI" id="CHEBI:456215"/>
        <dbReference type="EC" id="6.1.1.22"/>
    </reaction>
</comment>
<dbReference type="CDD" id="cd04318">
    <property type="entry name" value="EcAsnRS_like_N"/>
    <property type="match status" value="1"/>
</dbReference>
<feature type="domain" description="Aminoacyl-transfer RNA synthetases class-II family profile" evidence="8">
    <location>
        <begin position="136"/>
        <end position="454"/>
    </location>
</feature>
<dbReference type="SUPFAM" id="SSF55681">
    <property type="entry name" value="Class II aaRS and biotin synthetases"/>
    <property type="match status" value="1"/>
</dbReference>
<dbReference type="PANTHER" id="PTHR22594:SF34">
    <property type="entry name" value="ASPARAGINE--TRNA LIGASE, MITOCHONDRIAL-RELATED"/>
    <property type="match status" value="1"/>
</dbReference>
<dbReference type="EMBL" id="LZZM01000032">
    <property type="protein sequence ID" value="OOM82066.1"/>
    <property type="molecule type" value="Genomic_DNA"/>
</dbReference>
<dbReference type="InterPro" id="IPR045864">
    <property type="entry name" value="aa-tRNA-synth_II/BPL/LPL"/>
</dbReference>
<dbReference type="STRING" id="29367.CLPUN_05620"/>
<organism evidence="9 10">
    <name type="scientific">Clostridium puniceum</name>
    <dbReference type="NCBI Taxonomy" id="29367"/>
    <lineage>
        <taxon>Bacteria</taxon>
        <taxon>Bacillati</taxon>
        <taxon>Bacillota</taxon>
        <taxon>Clostridia</taxon>
        <taxon>Eubacteriales</taxon>
        <taxon>Clostridiaceae</taxon>
        <taxon>Clostridium</taxon>
    </lineage>
</organism>
<comment type="subunit">
    <text evidence="7">Homodimer.</text>
</comment>
<keyword evidence="4 7" id="KW-0067">ATP-binding</keyword>
<dbReference type="InterPro" id="IPR004365">
    <property type="entry name" value="NA-bd_OB_tRNA"/>
</dbReference>
<dbReference type="InterPro" id="IPR004522">
    <property type="entry name" value="Asn-tRNA-ligase"/>
</dbReference>
<dbReference type="GO" id="GO:0006421">
    <property type="term" value="P:asparaginyl-tRNA aminoacylation"/>
    <property type="evidence" value="ECO:0007669"/>
    <property type="project" value="UniProtKB-UniRule"/>
</dbReference>
<dbReference type="Proteomes" id="UP000190890">
    <property type="component" value="Unassembled WGS sequence"/>
</dbReference>
<dbReference type="InterPro" id="IPR012340">
    <property type="entry name" value="NA-bd_OB-fold"/>
</dbReference>
<dbReference type="InterPro" id="IPR004364">
    <property type="entry name" value="Aa-tRNA-synt_II"/>
</dbReference>